<dbReference type="PANTHER" id="PTHR32089">
    <property type="entry name" value="METHYL-ACCEPTING CHEMOTAXIS PROTEIN MCPB"/>
    <property type="match status" value="1"/>
</dbReference>
<dbReference type="PANTHER" id="PTHR32089:SF112">
    <property type="entry name" value="LYSOZYME-LIKE PROTEIN-RELATED"/>
    <property type="match status" value="1"/>
</dbReference>
<dbReference type="AlphaFoldDB" id="A0A6A8DBN2"/>
<keyword evidence="4" id="KW-0812">Transmembrane</keyword>
<gene>
    <name evidence="6" type="ORF">GH741_04565</name>
</gene>
<evidence type="ECO:0000256" key="4">
    <source>
        <dbReference type="SAM" id="Phobius"/>
    </source>
</evidence>
<sequence length="559" mass="63987">MNLFSKLSDLSLRARLIIIFITLLLWLAIANIVQIYLFVGYVREYNEMMKTITLTNSINGELKEQLDDEIREIVYGKVSFEEGSQYNLLSTMNSNLDQIEADDTQERFTEEIADVRQILATNKEYIDKLGEEIKFNLPADQRNITYEYITIITDIVDDEVQQLLHATLQVSEEAKTNIVDNIKRDIILYAIAFAAVILLAIIFAWYISGNIVKPIHRLRENANEIAQGNLTVDAVVIPSKNEIGDLCRSYNRMSNNLKDIILSVRSTNDLVMLSSKDIHQSILENRLAGEEVANATQTISMNLHEQDELVKQAVSTFDELTHKYEEILSKSVQIHRHSNKSLELANQGEIETEDLIKQRQKNEMIVKQVKNDAVDLYETVNQMDRNINLTNQITREAKLLSTVINTGKGDIDTILERIEQLAKEAELTSLQYEEKVTLVQNFAKSITEQIDIVHNELSYKNSTDKIRNSFSSINSVNSNIQLEINNFTREMQKVFDQMNDINLMIGDIEQSSKLSKSEVISIASMGEEQLATLEEVSEASYKLVEKIQKMKDNIRQFKV</sequence>
<accession>A0A6A8DBN2</accession>
<evidence type="ECO:0000313" key="6">
    <source>
        <dbReference type="EMBL" id="MRH41946.1"/>
    </source>
</evidence>
<dbReference type="InterPro" id="IPR003660">
    <property type="entry name" value="HAMP_dom"/>
</dbReference>
<proteinExistence type="predicted"/>
<keyword evidence="7" id="KW-1185">Reference proteome</keyword>
<keyword evidence="4" id="KW-1133">Transmembrane helix</keyword>
<dbReference type="Gene3D" id="1.10.287.950">
    <property type="entry name" value="Methyl-accepting chemotaxis protein"/>
    <property type="match status" value="1"/>
</dbReference>
<name>A0A6A8DBN2_9BACI</name>
<dbReference type="PROSITE" id="PS50885">
    <property type="entry name" value="HAMP"/>
    <property type="match status" value="1"/>
</dbReference>
<dbReference type="CDD" id="cd06225">
    <property type="entry name" value="HAMP"/>
    <property type="match status" value="1"/>
</dbReference>
<evidence type="ECO:0000259" key="5">
    <source>
        <dbReference type="PROSITE" id="PS50885"/>
    </source>
</evidence>
<dbReference type="Proteomes" id="UP000799092">
    <property type="component" value="Unassembled WGS sequence"/>
</dbReference>
<feature type="transmembrane region" description="Helical" evidence="4">
    <location>
        <begin position="186"/>
        <end position="207"/>
    </location>
</feature>
<protein>
    <submittedName>
        <fullName evidence="6">HAMP domain-containing protein</fullName>
    </submittedName>
</protein>
<dbReference type="Gene3D" id="6.10.340.10">
    <property type="match status" value="1"/>
</dbReference>
<reference evidence="6" key="1">
    <citation type="submission" date="2019-11" db="EMBL/GenBank/DDBJ databases">
        <authorList>
            <person name="Li J."/>
        </authorList>
    </citation>
    <scope>NUCLEOTIDE SEQUENCE</scope>
    <source>
        <strain evidence="6">B6B</strain>
    </source>
</reference>
<dbReference type="RefSeq" id="WP_153735610.1">
    <property type="nucleotide sequence ID" value="NZ_WJNG01000003.1"/>
</dbReference>
<feature type="domain" description="HAMP" evidence="5">
    <location>
        <begin position="209"/>
        <end position="262"/>
    </location>
</feature>
<evidence type="ECO:0000256" key="2">
    <source>
        <dbReference type="ARBA" id="ARBA00022475"/>
    </source>
</evidence>
<keyword evidence="3 4" id="KW-0472">Membrane</keyword>
<keyword evidence="2" id="KW-1003">Cell membrane</keyword>
<dbReference type="SUPFAM" id="SSF158472">
    <property type="entry name" value="HAMP domain-like"/>
    <property type="match status" value="1"/>
</dbReference>
<dbReference type="GO" id="GO:0007165">
    <property type="term" value="P:signal transduction"/>
    <property type="evidence" value="ECO:0007669"/>
    <property type="project" value="InterPro"/>
</dbReference>
<feature type="transmembrane region" description="Helical" evidence="4">
    <location>
        <begin position="16"/>
        <end position="39"/>
    </location>
</feature>
<dbReference type="SUPFAM" id="SSF58104">
    <property type="entry name" value="Methyl-accepting chemotaxis protein (MCP) signaling domain"/>
    <property type="match status" value="1"/>
</dbReference>
<organism evidence="6 7">
    <name type="scientific">Aquibacillus halophilus</name>
    <dbReference type="NCBI Taxonomy" id="930132"/>
    <lineage>
        <taxon>Bacteria</taxon>
        <taxon>Bacillati</taxon>
        <taxon>Bacillota</taxon>
        <taxon>Bacilli</taxon>
        <taxon>Bacillales</taxon>
        <taxon>Bacillaceae</taxon>
        <taxon>Aquibacillus</taxon>
    </lineage>
</organism>
<dbReference type="OrthoDB" id="2762700at2"/>
<dbReference type="GO" id="GO:0005886">
    <property type="term" value="C:plasma membrane"/>
    <property type="evidence" value="ECO:0007669"/>
    <property type="project" value="UniProtKB-SubCell"/>
</dbReference>
<evidence type="ECO:0000313" key="7">
    <source>
        <dbReference type="Proteomes" id="UP000799092"/>
    </source>
</evidence>
<dbReference type="Pfam" id="PF00672">
    <property type="entry name" value="HAMP"/>
    <property type="match status" value="1"/>
</dbReference>
<comment type="caution">
    <text evidence="6">The sequence shown here is derived from an EMBL/GenBank/DDBJ whole genome shotgun (WGS) entry which is preliminary data.</text>
</comment>
<dbReference type="EMBL" id="WJNG01000003">
    <property type="protein sequence ID" value="MRH41946.1"/>
    <property type="molecule type" value="Genomic_DNA"/>
</dbReference>
<dbReference type="SMART" id="SM00304">
    <property type="entry name" value="HAMP"/>
    <property type="match status" value="1"/>
</dbReference>
<comment type="subcellular location">
    <subcellularLocation>
        <location evidence="1">Cell membrane</location>
    </subcellularLocation>
</comment>
<evidence type="ECO:0000256" key="3">
    <source>
        <dbReference type="ARBA" id="ARBA00023136"/>
    </source>
</evidence>
<evidence type="ECO:0000256" key="1">
    <source>
        <dbReference type="ARBA" id="ARBA00004236"/>
    </source>
</evidence>